<name>W9Q805_FUSOX</name>
<reference evidence="1" key="2">
    <citation type="submission" date="2012-05" db="EMBL/GenBank/DDBJ databases">
        <title>Annotation of the Genome Sequence of Fusarium oxysporum HDV247.</title>
        <authorList>
            <consortium name="The Broad Institute Genomics Platform"/>
            <person name="Ma L.-J."/>
            <person name="Corby-Kistler H."/>
            <person name="Broz K."/>
            <person name="Gale L.R."/>
            <person name="Jonkers W."/>
            <person name="O'Donnell K."/>
            <person name="Ploetz R."/>
            <person name="Steinberg C."/>
            <person name="Schwartz D.C."/>
            <person name="VanEtten H."/>
            <person name="Zhou S."/>
            <person name="Young S.K."/>
            <person name="Zeng Q."/>
            <person name="Gargeya S."/>
            <person name="Fitzgerald M."/>
            <person name="Abouelleil A."/>
            <person name="Alvarado L."/>
            <person name="Chapman S.B."/>
            <person name="Gainer-Dewar J."/>
            <person name="Goldberg J."/>
            <person name="Griggs A."/>
            <person name="Gujja S."/>
            <person name="Hansen M."/>
            <person name="Howarth C."/>
            <person name="Imamovic A."/>
            <person name="Ireland A."/>
            <person name="Larimer J."/>
            <person name="McCowan C."/>
            <person name="Murphy C."/>
            <person name="Pearson M."/>
            <person name="Poon T.W."/>
            <person name="Priest M."/>
            <person name="Roberts A."/>
            <person name="Saif S."/>
            <person name="Shea T."/>
            <person name="Sykes S."/>
            <person name="Wortman J."/>
            <person name="Nusbaum C."/>
            <person name="Birren B."/>
        </authorList>
    </citation>
    <scope>NUCLEOTIDE SEQUENCE</scope>
    <source>
        <strain evidence="1">HDV247</strain>
    </source>
</reference>
<reference evidence="1" key="1">
    <citation type="submission" date="2011-10" db="EMBL/GenBank/DDBJ databases">
        <title>The Genome Sequence of Fusarium oxysporum HDV247.</title>
        <authorList>
            <consortium name="The Broad Institute Genome Sequencing Platform"/>
            <person name="Ma L.-J."/>
            <person name="Gale L.R."/>
            <person name="Schwartz D.C."/>
            <person name="Zhou S."/>
            <person name="Corby-Kistler H."/>
            <person name="Young S.K."/>
            <person name="Zeng Q."/>
            <person name="Gargeya S."/>
            <person name="Fitzgerald M."/>
            <person name="Haas B."/>
            <person name="Abouelleil A."/>
            <person name="Alvarado L."/>
            <person name="Arachchi H.M."/>
            <person name="Berlin A."/>
            <person name="Brown A."/>
            <person name="Chapman S.B."/>
            <person name="Chen Z."/>
            <person name="Dunbar C."/>
            <person name="Freedman E."/>
            <person name="Gearin G."/>
            <person name="Goldberg J."/>
            <person name="Griggs A."/>
            <person name="Gujja S."/>
            <person name="Heiman D."/>
            <person name="Howarth C."/>
            <person name="Larson L."/>
            <person name="Lui A."/>
            <person name="MacDonald P.J.P."/>
            <person name="Montmayeur A."/>
            <person name="Murphy C."/>
            <person name="Neiman D."/>
            <person name="Pearson M."/>
            <person name="Priest M."/>
            <person name="Roberts A."/>
            <person name="Saif S."/>
            <person name="Shea T."/>
            <person name="Shenoy N."/>
            <person name="Sisk P."/>
            <person name="Stolte C."/>
            <person name="Sykes S."/>
            <person name="Wortman J."/>
            <person name="Nusbaum C."/>
            <person name="Birren B."/>
        </authorList>
    </citation>
    <scope>NUCLEOTIDE SEQUENCE [LARGE SCALE GENOMIC DNA]</scope>
    <source>
        <strain evidence="1">HDV247</strain>
    </source>
</reference>
<organism evidence="1">
    <name type="scientific">Fusarium oxysporum f. sp. pisi HDV247</name>
    <dbReference type="NCBI Taxonomy" id="1080344"/>
    <lineage>
        <taxon>Eukaryota</taxon>
        <taxon>Fungi</taxon>
        <taxon>Dikarya</taxon>
        <taxon>Ascomycota</taxon>
        <taxon>Pezizomycotina</taxon>
        <taxon>Sordariomycetes</taxon>
        <taxon>Hypocreomycetidae</taxon>
        <taxon>Hypocreales</taxon>
        <taxon>Nectriaceae</taxon>
        <taxon>Fusarium</taxon>
        <taxon>Fusarium oxysporum species complex</taxon>
    </lineage>
</organism>
<dbReference type="EMBL" id="JH650968">
    <property type="protein sequence ID" value="EXA53628.1"/>
    <property type="molecule type" value="Genomic_DNA"/>
</dbReference>
<evidence type="ECO:0000313" key="1">
    <source>
        <dbReference type="EMBL" id="EXA53628.1"/>
    </source>
</evidence>
<dbReference type="HOGENOM" id="CLU_122946_0_0_1"/>
<dbReference type="Proteomes" id="UP000030751">
    <property type="component" value="Unassembled WGS sequence"/>
</dbReference>
<gene>
    <name evidence="1" type="ORF">FOVG_01372</name>
</gene>
<dbReference type="EMBL" id="JH650968">
    <property type="protein sequence ID" value="EXA53627.1"/>
    <property type="molecule type" value="Genomic_DNA"/>
</dbReference>
<proteinExistence type="predicted"/>
<protein>
    <submittedName>
        <fullName evidence="1">Uncharacterized protein</fullName>
    </submittedName>
</protein>
<accession>W9Q805</accession>
<dbReference type="AlphaFoldDB" id="W9Q805"/>
<sequence length="190" mass="21638">MTGLATMTLALDDQQSLCTTFHNDQEVDINDLFLSRTRLMSSCLKPYESDPRCIEVVRVGLRTGYKMVQKPVSFPRLYKPTRIQKTTLENSGQSTGGNMIEECTAARHVGQGPIRRPSQVFEDGCLAADGHHDAPARRVLSGRAGDERVYPPYRWNAQLRCEGWRSSHPRLFPQAKVRRARLLGERWRTH</sequence>